<protein>
    <recommendedName>
        <fullName evidence="14">Protein kinase domain-containing protein</fullName>
    </recommendedName>
</protein>
<keyword evidence="9 12" id="KW-1133">Transmembrane helix</keyword>
<evidence type="ECO:0000256" key="6">
    <source>
        <dbReference type="ARBA" id="ARBA00022741"/>
    </source>
</evidence>
<dbReference type="GO" id="GO:0004674">
    <property type="term" value="F:protein serine/threonine kinase activity"/>
    <property type="evidence" value="ECO:0007669"/>
    <property type="project" value="UniProtKB-KW"/>
</dbReference>
<evidence type="ECO:0000256" key="13">
    <source>
        <dbReference type="SAM" id="SignalP"/>
    </source>
</evidence>
<evidence type="ECO:0000313" key="16">
    <source>
        <dbReference type="Proteomes" id="UP001054252"/>
    </source>
</evidence>
<keyword evidence="7" id="KW-0418">Kinase</keyword>
<reference evidence="15 16" key="1">
    <citation type="journal article" date="2021" name="Commun. Biol.">
        <title>The genome of Shorea leprosula (Dipterocarpaceae) highlights the ecological relevance of drought in aseasonal tropical rainforests.</title>
        <authorList>
            <person name="Ng K.K.S."/>
            <person name="Kobayashi M.J."/>
            <person name="Fawcett J.A."/>
            <person name="Hatakeyama M."/>
            <person name="Paape T."/>
            <person name="Ng C.H."/>
            <person name="Ang C.C."/>
            <person name="Tnah L.H."/>
            <person name="Lee C.T."/>
            <person name="Nishiyama T."/>
            <person name="Sese J."/>
            <person name="O'Brien M.J."/>
            <person name="Copetti D."/>
            <person name="Mohd Noor M.I."/>
            <person name="Ong R.C."/>
            <person name="Putra M."/>
            <person name="Sireger I.Z."/>
            <person name="Indrioko S."/>
            <person name="Kosugi Y."/>
            <person name="Izuno A."/>
            <person name="Isagi Y."/>
            <person name="Lee S.L."/>
            <person name="Shimizu K.K."/>
        </authorList>
    </citation>
    <scope>NUCLEOTIDE SEQUENCE [LARGE SCALE GENOMIC DNA]</scope>
    <source>
        <strain evidence="15">214</strain>
    </source>
</reference>
<feature type="transmembrane region" description="Helical" evidence="12">
    <location>
        <begin position="249"/>
        <end position="268"/>
    </location>
</feature>
<evidence type="ECO:0000313" key="15">
    <source>
        <dbReference type="EMBL" id="GKV31335.1"/>
    </source>
</evidence>
<dbReference type="InterPro" id="IPR008271">
    <property type="entry name" value="Ser/Thr_kinase_AS"/>
</dbReference>
<dbReference type="InterPro" id="IPR000719">
    <property type="entry name" value="Prot_kinase_dom"/>
</dbReference>
<feature type="domain" description="Protein kinase" evidence="14">
    <location>
        <begin position="250"/>
        <end position="536"/>
    </location>
</feature>
<organism evidence="15 16">
    <name type="scientific">Rubroshorea leprosula</name>
    <dbReference type="NCBI Taxonomy" id="152421"/>
    <lineage>
        <taxon>Eukaryota</taxon>
        <taxon>Viridiplantae</taxon>
        <taxon>Streptophyta</taxon>
        <taxon>Embryophyta</taxon>
        <taxon>Tracheophyta</taxon>
        <taxon>Spermatophyta</taxon>
        <taxon>Magnoliopsida</taxon>
        <taxon>eudicotyledons</taxon>
        <taxon>Gunneridae</taxon>
        <taxon>Pentapetalae</taxon>
        <taxon>rosids</taxon>
        <taxon>malvids</taxon>
        <taxon>Malvales</taxon>
        <taxon>Dipterocarpaceae</taxon>
        <taxon>Rubroshorea</taxon>
    </lineage>
</organism>
<dbReference type="PROSITE" id="PS00108">
    <property type="entry name" value="PROTEIN_KINASE_ST"/>
    <property type="match status" value="1"/>
</dbReference>
<keyword evidence="8" id="KW-0067">ATP-binding</keyword>
<keyword evidence="5 13" id="KW-0732">Signal</keyword>
<dbReference type="InterPro" id="IPR011009">
    <property type="entry name" value="Kinase-like_dom_sf"/>
</dbReference>
<evidence type="ECO:0000256" key="8">
    <source>
        <dbReference type="ARBA" id="ARBA00022840"/>
    </source>
</evidence>
<comment type="caution">
    <text evidence="15">The sequence shown here is derived from an EMBL/GenBank/DDBJ whole genome shotgun (WGS) entry which is preliminary data.</text>
</comment>
<keyword evidence="4 12" id="KW-0812">Transmembrane</keyword>
<dbReference type="Proteomes" id="UP001054252">
    <property type="component" value="Unassembled WGS sequence"/>
</dbReference>
<evidence type="ECO:0000256" key="12">
    <source>
        <dbReference type="SAM" id="Phobius"/>
    </source>
</evidence>
<evidence type="ECO:0000256" key="11">
    <source>
        <dbReference type="ARBA" id="ARBA00023180"/>
    </source>
</evidence>
<dbReference type="Pfam" id="PF13947">
    <property type="entry name" value="GUB_WAK_bind"/>
    <property type="match status" value="1"/>
</dbReference>
<evidence type="ECO:0000256" key="10">
    <source>
        <dbReference type="ARBA" id="ARBA00023136"/>
    </source>
</evidence>
<keyword evidence="2" id="KW-0723">Serine/threonine-protein kinase</keyword>
<name>A0AAV5L2S9_9ROSI</name>
<accession>A0AAV5L2S9</accession>
<evidence type="ECO:0000256" key="2">
    <source>
        <dbReference type="ARBA" id="ARBA00022527"/>
    </source>
</evidence>
<dbReference type="GO" id="GO:0016020">
    <property type="term" value="C:membrane"/>
    <property type="evidence" value="ECO:0007669"/>
    <property type="project" value="UniProtKB-SubCell"/>
</dbReference>
<keyword evidence="6" id="KW-0547">Nucleotide-binding</keyword>
<proteinExistence type="predicted"/>
<evidence type="ECO:0000256" key="7">
    <source>
        <dbReference type="ARBA" id="ARBA00022777"/>
    </source>
</evidence>
<comment type="subcellular location">
    <subcellularLocation>
        <location evidence="1">Membrane</location>
        <topology evidence="1">Single-pass type I membrane protein</topology>
    </subcellularLocation>
</comment>
<sequence length="573" mass="65733">MESFFRMILLLFCFILIVRVTELHAARDECQPTKCNDVTIRFPFRLKGQQQPENCSYPGFELSCIDKKQTVLELSRNVKFFVKRIDYRAQWIQLYDPQGCLVRQLPNNLSASPFQEDNRHTIGLNINIPQEYTIFNCSGEGQMPDRDEYYTIPCLSIQGFQVLAITSDYGAVSLLNCTRKLLNISVTEGFEGMLYNRRKDVQLSWSKPNCTICEEGGRKCKLKKNNSTTEDETECYGRSKKQRDRPKQLMATGIILGSCLLGIILFALHRVNHSYKAEKEGQLKIENFLEDYKALKPSRYSYADIKRITDQIHHVNVTRLIGFCADGNKRALVYEYMPNESLEKFIFVARDEDRFLSWEKLQEIAIGIAKGIEYLHQGCDQQILHFDIKPHNILLDQNFNPKISDFGLAKLCSKEQSAVSMTAARGTMGYIAPEVLSRNFGKVSYKSDVYSFGMLLLEMVGGRKNIDVTVESTSQVYFPEWVYNCLEKGEFGIRIENKGHANIARRLTIVGLWCIQWYPTDRPSMKAVVQMLEAEVDSLTVPPNPFGHVNGVQTTSVNIPRKPINRELEVIFE</sequence>
<dbReference type="InterPro" id="IPR025287">
    <property type="entry name" value="WAK_GUB"/>
</dbReference>
<evidence type="ECO:0000256" key="3">
    <source>
        <dbReference type="ARBA" id="ARBA00022679"/>
    </source>
</evidence>
<evidence type="ECO:0000256" key="4">
    <source>
        <dbReference type="ARBA" id="ARBA00022692"/>
    </source>
</evidence>
<dbReference type="SMART" id="SM00220">
    <property type="entry name" value="S_TKc"/>
    <property type="match status" value="1"/>
</dbReference>
<dbReference type="Pfam" id="PF00069">
    <property type="entry name" value="Pkinase"/>
    <property type="match status" value="1"/>
</dbReference>
<feature type="signal peptide" evidence="13">
    <location>
        <begin position="1"/>
        <end position="25"/>
    </location>
</feature>
<dbReference type="FunFam" id="1.10.510.10:FF:000590">
    <property type="entry name" value="PR5-like receptor kinase"/>
    <property type="match status" value="1"/>
</dbReference>
<keyword evidence="11" id="KW-0325">Glycoprotein</keyword>
<dbReference type="SUPFAM" id="SSF56112">
    <property type="entry name" value="Protein kinase-like (PK-like)"/>
    <property type="match status" value="1"/>
</dbReference>
<keyword evidence="16" id="KW-1185">Reference proteome</keyword>
<evidence type="ECO:0000256" key="1">
    <source>
        <dbReference type="ARBA" id="ARBA00004479"/>
    </source>
</evidence>
<gene>
    <name evidence="15" type="ORF">SLEP1_g40031</name>
</gene>
<evidence type="ECO:0000256" key="9">
    <source>
        <dbReference type="ARBA" id="ARBA00022989"/>
    </source>
</evidence>
<dbReference type="PROSITE" id="PS50011">
    <property type="entry name" value="PROTEIN_KINASE_DOM"/>
    <property type="match status" value="1"/>
</dbReference>
<dbReference type="EMBL" id="BPVZ01000090">
    <property type="protein sequence ID" value="GKV31335.1"/>
    <property type="molecule type" value="Genomic_DNA"/>
</dbReference>
<dbReference type="PANTHER" id="PTHR27009">
    <property type="entry name" value="RUST RESISTANCE KINASE LR10-RELATED"/>
    <property type="match status" value="1"/>
</dbReference>
<evidence type="ECO:0000259" key="14">
    <source>
        <dbReference type="PROSITE" id="PS50011"/>
    </source>
</evidence>
<dbReference type="AlphaFoldDB" id="A0AAV5L2S9"/>
<dbReference type="GO" id="GO:0005524">
    <property type="term" value="F:ATP binding"/>
    <property type="evidence" value="ECO:0007669"/>
    <property type="project" value="UniProtKB-KW"/>
</dbReference>
<evidence type="ECO:0000256" key="5">
    <source>
        <dbReference type="ARBA" id="ARBA00022729"/>
    </source>
</evidence>
<keyword evidence="3" id="KW-0808">Transferase</keyword>
<feature type="chain" id="PRO_5043910326" description="Protein kinase domain-containing protein" evidence="13">
    <location>
        <begin position="26"/>
        <end position="573"/>
    </location>
</feature>
<keyword evidence="10 12" id="KW-0472">Membrane</keyword>
<dbReference type="GO" id="GO:0030247">
    <property type="term" value="F:polysaccharide binding"/>
    <property type="evidence" value="ECO:0007669"/>
    <property type="project" value="InterPro"/>
</dbReference>
<dbReference type="InterPro" id="IPR045874">
    <property type="entry name" value="LRK10/LRL21-25-like"/>
</dbReference>
<dbReference type="Gene3D" id="1.10.510.10">
    <property type="entry name" value="Transferase(Phosphotransferase) domain 1"/>
    <property type="match status" value="1"/>
</dbReference>
<dbReference type="Gene3D" id="3.30.200.20">
    <property type="entry name" value="Phosphorylase Kinase, domain 1"/>
    <property type="match status" value="1"/>
</dbReference>